<protein>
    <recommendedName>
        <fullName evidence="3">t-SNARE coiled-coil homology domain-containing protein</fullName>
    </recommendedName>
</protein>
<dbReference type="GO" id="GO:0016082">
    <property type="term" value="P:synaptic vesicle priming"/>
    <property type="evidence" value="ECO:0007669"/>
    <property type="project" value="TreeGrafter"/>
</dbReference>
<dbReference type="Gene3D" id="1.20.5.110">
    <property type="match status" value="2"/>
</dbReference>
<dbReference type="GO" id="GO:0031201">
    <property type="term" value="C:SNARE complex"/>
    <property type="evidence" value="ECO:0007669"/>
    <property type="project" value="TreeGrafter"/>
</dbReference>
<evidence type="ECO:0000313" key="7">
    <source>
        <dbReference type="Proteomes" id="UP000663882"/>
    </source>
</evidence>
<feature type="compositionally biased region" description="Basic and acidic residues" evidence="2">
    <location>
        <begin position="125"/>
        <end position="137"/>
    </location>
</feature>
<organism evidence="5 7">
    <name type="scientific">Rotaria sordida</name>
    <dbReference type="NCBI Taxonomy" id="392033"/>
    <lineage>
        <taxon>Eukaryota</taxon>
        <taxon>Metazoa</taxon>
        <taxon>Spiralia</taxon>
        <taxon>Gnathifera</taxon>
        <taxon>Rotifera</taxon>
        <taxon>Eurotatoria</taxon>
        <taxon>Bdelloidea</taxon>
        <taxon>Philodinida</taxon>
        <taxon>Philodinidae</taxon>
        <taxon>Rotaria</taxon>
    </lineage>
</organism>
<dbReference type="EMBL" id="CAJNOU010000112">
    <property type="protein sequence ID" value="CAF0870511.1"/>
    <property type="molecule type" value="Genomic_DNA"/>
</dbReference>
<evidence type="ECO:0000313" key="5">
    <source>
        <dbReference type="EMBL" id="CAF1453417.1"/>
    </source>
</evidence>
<comment type="caution">
    <text evidence="5">The sequence shown here is derived from an EMBL/GenBank/DDBJ whole genome shotgun (WGS) entry which is preliminary data.</text>
</comment>
<evidence type="ECO:0000256" key="2">
    <source>
        <dbReference type="SAM" id="MobiDB-lite"/>
    </source>
</evidence>
<dbReference type="GO" id="GO:0005886">
    <property type="term" value="C:plasma membrane"/>
    <property type="evidence" value="ECO:0007669"/>
    <property type="project" value="TreeGrafter"/>
</dbReference>
<sequence>MHSSNNNNEQANDKLDAIRKQMNQTTNESLESTRRMVGLVVESEDVGKNTMTMLHDQGKQLNRIEHGLDNIHADMTDAEKNLTDLQKCCGLCVLPWQRVRRTYRSFDKNNKIYSSGKKPSTTTMEPKHRDTTGERMPKTGYINHITNDDREVEMDNNLQKVDSYLENLKHIAVDMGHEITNQNQQIEHITNKTDVGIERVNEANVQAKDLLQNG</sequence>
<name>A0A815PTV3_9BILA</name>
<evidence type="ECO:0000313" key="6">
    <source>
        <dbReference type="EMBL" id="CAF3592454.1"/>
    </source>
</evidence>
<dbReference type="Proteomes" id="UP000663882">
    <property type="component" value="Unassembled WGS sequence"/>
</dbReference>
<dbReference type="AlphaFoldDB" id="A0A815PTV3"/>
<dbReference type="Proteomes" id="UP000663874">
    <property type="component" value="Unassembled WGS sequence"/>
</dbReference>
<dbReference type="GO" id="GO:0031629">
    <property type="term" value="P:synaptic vesicle fusion to presynaptic active zone membrane"/>
    <property type="evidence" value="ECO:0007669"/>
    <property type="project" value="TreeGrafter"/>
</dbReference>
<dbReference type="SUPFAM" id="SSF58038">
    <property type="entry name" value="SNARE fusion complex"/>
    <property type="match status" value="2"/>
</dbReference>
<accession>A0A815PTV3</accession>
<evidence type="ECO:0000259" key="3">
    <source>
        <dbReference type="PROSITE" id="PS50192"/>
    </source>
</evidence>
<dbReference type="InterPro" id="IPR000727">
    <property type="entry name" value="T_SNARE_dom"/>
</dbReference>
<feature type="coiled-coil region" evidence="1">
    <location>
        <begin position="1"/>
        <end position="28"/>
    </location>
</feature>
<dbReference type="PANTHER" id="PTHR19305:SF14">
    <property type="entry name" value="SYNAPTOSOMAL-ASSOCIATED PROTEIN-RELATED"/>
    <property type="match status" value="1"/>
</dbReference>
<feature type="compositionally biased region" description="Polar residues" evidence="2">
    <location>
        <begin position="111"/>
        <end position="124"/>
    </location>
</feature>
<dbReference type="PANTHER" id="PTHR19305">
    <property type="entry name" value="SYNAPTOSOMAL ASSOCIATED PROTEIN"/>
    <property type="match status" value="1"/>
</dbReference>
<dbReference type="CDD" id="cd15889">
    <property type="entry name" value="SNARE_SNAP25N_23N"/>
    <property type="match status" value="1"/>
</dbReference>
<dbReference type="EMBL" id="CAJNOO010006712">
    <property type="protein sequence ID" value="CAF1453417.1"/>
    <property type="molecule type" value="Genomic_DNA"/>
</dbReference>
<dbReference type="GO" id="GO:0005484">
    <property type="term" value="F:SNAP receptor activity"/>
    <property type="evidence" value="ECO:0007669"/>
    <property type="project" value="TreeGrafter"/>
</dbReference>
<dbReference type="SMART" id="SM00397">
    <property type="entry name" value="t_SNARE"/>
    <property type="match status" value="2"/>
</dbReference>
<dbReference type="GO" id="GO:0019905">
    <property type="term" value="F:syntaxin binding"/>
    <property type="evidence" value="ECO:0007669"/>
    <property type="project" value="TreeGrafter"/>
</dbReference>
<gene>
    <name evidence="6" type="ORF">FNK824_LOCUS2993</name>
    <name evidence="5" type="ORF">RFH988_LOCUS36853</name>
    <name evidence="4" type="ORF">SEV965_LOCUS4093</name>
</gene>
<feature type="region of interest" description="Disordered" evidence="2">
    <location>
        <begin position="110"/>
        <end position="141"/>
    </location>
</feature>
<proteinExistence type="predicted"/>
<dbReference type="Proteomes" id="UP000663889">
    <property type="component" value="Unassembled WGS sequence"/>
</dbReference>
<evidence type="ECO:0000256" key="1">
    <source>
        <dbReference type="SAM" id="Coils"/>
    </source>
</evidence>
<keyword evidence="1" id="KW-0175">Coiled coil</keyword>
<evidence type="ECO:0000313" key="4">
    <source>
        <dbReference type="EMBL" id="CAF0870511.1"/>
    </source>
</evidence>
<dbReference type="EMBL" id="CAJOBE010000191">
    <property type="protein sequence ID" value="CAF3592454.1"/>
    <property type="molecule type" value="Genomic_DNA"/>
</dbReference>
<dbReference type="GO" id="GO:0098793">
    <property type="term" value="C:presynapse"/>
    <property type="evidence" value="ECO:0007669"/>
    <property type="project" value="GOC"/>
</dbReference>
<feature type="domain" description="T-SNARE coiled-coil homology" evidence="3">
    <location>
        <begin position="23"/>
        <end position="85"/>
    </location>
</feature>
<feature type="domain" description="T-SNARE coiled-coil homology" evidence="3">
    <location>
        <begin position="148"/>
        <end position="210"/>
    </location>
</feature>
<reference evidence="5" key="1">
    <citation type="submission" date="2021-02" db="EMBL/GenBank/DDBJ databases">
        <authorList>
            <person name="Nowell W R."/>
        </authorList>
    </citation>
    <scope>NUCLEOTIDE SEQUENCE</scope>
</reference>
<dbReference type="OrthoDB" id="19261at2759"/>
<dbReference type="PROSITE" id="PS50192">
    <property type="entry name" value="T_SNARE"/>
    <property type="match status" value="2"/>
</dbReference>